<evidence type="ECO:0000256" key="2">
    <source>
        <dbReference type="ARBA" id="ARBA00022759"/>
    </source>
</evidence>
<dbReference type="Pfam" id="PF19308">
    <property type="entry name" value="CRISPR_Cas6_N"/>
    <property type="match status" value="1"/>
</dbReference>
<dbReference type="STRING" id="574087.Acear_0823"/>
<evidence type="ECO:0000313" key="8">
    <source>
        <dbReference type="Proteomes" id="UP000001661"/>
    </source>
</evidence>
<evidence type="ECO:0000256" key="1">
    <source>
        <dbReference type="ARBA" id="ARBA00022722"/>
    </source>
</evidence>
<dbReference type="InterPro" id="IPR045648">
    <property type="entry name" value="CRISPR-assoc_Cas6-like_N"/>
</dbReference>
<dbReference type="Pfam" id="PF10040">
    <property type="entry name" value="CRISPR_Cas6"/>
    <property type="match status" value="1"/>
</dbReference>
<dbReference type="GO" id="GO:0051607">
    <property type="term" value="P:defense response to virus"/>
    <property type="evidence" value="ECO:0007669"/>
    <property type="project" value="UniProtKB-KW"/>
</dbReference>
<organism evidence="7 8">
    <name type="scientific">Acetohalobium arabaticum (strain ATCC 49924 / DSM 5501 / Z-7288)</name>
    <dbReference type="NCBI Taxonomy" id="574087"/>
    <lineage>
        <taxon>Bacteria</taxon>
        <taxon>Bacillati</taxon>
        <taxon>Bacillota</taxon>
        <taxon>Clostridia</taxon>
        <taxon>Halanaerobiales</taxon>
        <taxon>Halobacteroidaceae</taxon>
        <taxon>Acetohalobium</taxon>
    </lineage>
</organism>
<accession>D9QVV0</accession>
<keyword evidence="4" id="KW-0051">Antiviral defense</keyword>
<dbReference type="GO" id="GO:0004519">
    <property type="term" value="F:endonuclease activity"/>
    <property type="evidence" value="ECO:0007669"/>
    <property type="project" value="UniProtKB-KW"/>
</dbReference>
<keyword evidence="2" id="KW-0255">Endonuclease</keyword>
<dbReference type="eggNOG" id="COG5551">
    <property type="taxonomic scope" value="Bacteria"/>
</dbReference>
<protein>
    <submittedName>
        <fullName evidence="7">CRISPR-associated protein Cas6</fullName>
    </submittedName>
</protein>
<proteinExistence type="predicted"/>
<dbReference type="KEGG" id="aar:Acear_0823"/>
<evidence type="ECO:0000256" key="3">
    <source>
        <dbReference type="ARBA" id="ARBA00022801"/>
    </source>
</evidence>
<dbReference type="eggNOG" id="COG1583">
    <property type="taxonomic scope" value="Bacteria"/>
</dbReference>
<dbReference type="RefSeq" id="WP_013277805.1">
    <property type="nucleotide sequence ID" value="NC_014378.1"/>
</dbReference>
<dbReference type="Proteomes" id="UP000001661">
    <property type="component" value="Chromosome"/>
</dbReference>
<evidence type="ECO:0000313" key="7">
    <source>
        <dbReference type="EMBL" id="ADL12359.1"/>
    </source>
</evidence>
<dbReference type="NCBIfam" id="TIGR01877">
    <property type="entry name" value="cas_cas6"/>
    <property type="match status" value="1"/>
</dbReference>
<name>D9QVV0_ACEAZ</name>
<evidence type="ECO:0000256" key="4">
    <source>
        <dbReference type="ARBA" id="ARBA00023118"/>
    </source>
</evidence>
<dbReference type="OrthoDB" id="425607at2"/>
<dbReference type="AlphaFoldDB" id="D9QVV0"/>
<dbReference type="HOGENOM" id="CLU_063836_1_1_9"/>
<keyword evidence="8" id="KW-1185">Reference proteome</keyword>
<feature type="domain" description="CRISPR-associated protein Cas6-like N-terminal" evidence="6">
    <location>
        <begin position="1"/>
        <end position="96"/>
    </location>
</feature>
<evidence type="ECO:0000259" key="6">
    <source>
        <dbReference type="Pfam" id="PF19308"/>
    </source>
</evidence>
<keyword evidence="3" id="KW-0378">Hydrolase</keyword>
<dbReference type="EMBL" id="CP002105">
    <property type="protein sequence ID" value="ADL12359.1"/>
    <property type="molecule type" value="Genomic_DNA"/>
</dbReference>
<dbReference type="InterPro" id="IPR019267">
    <property type="entry name" value="CRISPR-assoc_Cas6_C"/>
</dbReference>
<evidence type="ECO:0000259" key="5">
    <source>
        <dbReference type="Pfam" id="PF10040"/>
    </source>
</evidence>
<dbReference type="GO" id="GO:0016788">
    <property type="term" value="F:hydrolase activity, acting on ester bonds"/>
    <property type="evidence" value="ECO:0007669"/>
    <property type="project" value="InterPro"/>
</dbReference>
<gene>
    <name evidence="7" type="ordered locus">Acear_0823</name>
</gene>
<dbReference type="InterPro" id="IPR010156">
    <property type="entry name" value="CRISPR-assoc_prot_Cas6"/>
</dbReference>
<feature type="domain" description="CRISPR-associated protein Cas6 C-terminal" evidence="5">
    <location>
        <begin position="146"/>
        <end position="259"/>
    </location>
</feature>
<dbReference type="Gene3D" id="3.30.70.1890">
    <property type="match status" value="1"/>
</dbReference>
<dbReference type="CDD" id="cd21141">
    <property type="entry name" value="Cas6_III-like"/>
    <property type="match status" value="1"/>
</dbReference>
<sequence>MFYSVIVRFRAKKDIYFNYYPGESLHGMLFHMINKRDEEKVTVLHDRYNSKPFTISPILPYLKWRKGKRYLKKGKKYFFRITFLEEEWYKLFMEYFLYHPEGLKLNGVKIEVIEALTNSKQDNRCDCIEPSQLRQNSGDDRKIKFKFHSTTTFSIEDRHIIFPRADYLFNSLFSKWQEFGSEKLTVEREDFDNIYLSRYDLESTMEWFNDYPIKGFEGKCKYELSSKISSKKVKDINLLAGFAFYGGVGYKTTMGLGQVARMQN</sequence>
<keyword evidence="1" id="KW-0540">Nuclease</keyword>
<reference evidence="7 8" key="1">
    <citation type="journal article" date="2010" name="Stand. Genomic Sci.">
        <title>Complete genome sequence of Acetohalobium arabaticum type strain (Z-7288).</title>
        <authorList>
            <person name="Sikorski J."/>
            <person name="Lapidus A."/>
            <person name="Chertkov O."/>
            <person name="Lucas S."/>
            <person name="Copeland A."/>
            <person name="Glavina Del Rio T."/>
            <person name="Nolan M."/>
            <person name="Tice H."/>
            <person name="Cheng J.F."/>
            <person name="Han C."/>
            <person name="Brambilla E."/>
            <person name="Pitluck S."/>
            <person name="Liolios K."/>
            <person name="Ivanova N."/>
            <person name="Mavromatis K."/>
            <person name="Mikhailova N."/>
            <person name="Pati A."/>
            <person name="Bruce D."/>
            <person name="Detter C."/>
            <person name="Tapia R."/>
            <person name="Goodwin L."/>
            <person name="Chen A."/>
            <person name="Palaniappan K."/>
            <person name="Land M."/>
            <person name="Hauser L."/>
            <person name="Chang Y.J."/>
            <person name="Jeffries C.D."/>
            <person name="Rohde M."/>
            <person name="Goker M."/>
            <person name="Spring S."/>
            <person name="Woyke T."/>
            <person name="Bristow J."/>
            <person name="Eisen J.A."/>
            <person name="Markowitz V."/>
            <person name="Hugenholtz P."/>
            <person name="Kyrpides N.C."/>
            <person name="Klenk H.P."/>
        </authorList>
    </citation>
    <scope>NUCLEOTIDE SEQUENCE [LARGE SCALE GENOMIC DNA]</scope>
    <source>
        <strain evidence="8">ATCC 49924 / DSM 5501 / Z-7288</strain>
    </source>
</reference>
<dbReference type="InterPro" id="IPR045747">
    <property type="entry name" value="CRISPR-assoc_prot_Cas6_N_sf"/>
</dbReference>
<dbReference type="Gene3D" id="3.30.70.1900">
    <property type="match status" value="1"/>
</dbReference>